<protein>
    <submittedName>
        <fullName evidence="1">Uncharacterized protein</fullName>
    </submittedName>
</protein>
<sequence length="68" mass="8024">MVVALLLLVVLLLQYWFFYWCCLWWTWWWISLPFMEIILFGQHGTGATGGETTNEVSGHQKKLVSKVF</sequence>
<evidence type="ECO:0000313" key="2">
    <source>
        <dbReference type="Proteomes" id="UP001497535"/>
    </source>
</evidence>
<accession>A0ACB0XTX0</accession>
<name>A0ACB0XTX0_MELEN</name>
<dbReference type="Proteomes" id="UP001497535">
    <property type="component" value="Unassembled WGS sequence"/>
</dbReference>
<organism evidence="1 2">
    <name type="scientific">Meloidogyne enterolobii</name>
    <name type="common">Root-knot nematode worm</name>
    <name type="synonym">Meloidogyne mayaguensis</name>
    <dbReference type="NCBI Taxonomy" id="390850"/>
    <lineage>
        <taxon>Eukaryota</taxon>
        <taxon>Metazoa</taxon>
        <taxon>Ecdysozoa</taxon>
        <taxon>Nematoda</taxon>
        <taxon>Chromadorea</taxon>
        <taxon>Rhabditida</taxon>
        <taxon>Tylenchina</taxon>
        <taxon>Tylenchomorpha</taxon>
        <taxon>Tylenchoidea</taxon>
        <taxon>Meloidogynidae</taxon>
        <taxon>Meloidogyninae</taxon>
        <taxon>Meloidogyne</taxon>
    </lineage>
</organism>
<comment type="caution">
    <text evidence="1">The sequence shown here is derived from an EMBL/GenBank/DDBJ whole genome shotgun (WGS) entry which is preliminary data.</text>
</comment>
<gene>
    <name evidence="1" type="ORF">MENTE1834_LOCUS3517</name>
</gene>
<proteinExistence type="predicted"/>
<keyword evidence="2" id="KW-1185">Reference proteome</keyword>
<dbReference type="EMBL" id="CAVMJV010000003">
    <property type="protein sequence ID" value="CAK5017443.1"/>
    <property type="molecule type" value="Genomic_DNA"/>
</dbReference>
<evidence type="ECO:0000313" key="1">
    <source>
        <dbReference type="EMBL" id="CAK5017443.1"/>
    </source>
</evidence>
<reference evidence="1" key="1">
    <citation type="submission" date="2023-11" db="EMBL/GenBank/DDBJ databases">
        <authorList>
            <person name="Poullet M."/>
        </authorList>
    </citation>
    <scope>NUCLEOTIDE SEQUENCE</scope>
    <source>
        <strain evidence="1">E1834</strain>
    </source>
</reference>